<name>A0ABP9UB50_9MICO</name>
<dbReference type="Proteomes" id="UP001498935">
    <property type="component" value="Unassembled WGS sequence"/>
</dbReference>
<comment type="caution">
    <text evidence="2">The sequence shown here is derived from an EMBL/GenBank/DDBJ whole genome shotgun (WGS) entry which is preliminary data.</text>
</comment>
<proteinExistence type="predicted"/>
<feature type="compositionally biased region" description="Basic and acidic residues" evidence="1">
    <location>
        <begin position="44"/>
        <end position="57"/>
    </location>
</feature>
<protein>
    <recommendedName>
        <fullName evidence="4">4Fe-4S ferredoxin-type domain-containing protein</fullName>
    </recommendedName>
</protein>
<feature type="region of interest" description="Disordered" evidence="1">
    <location>
        <begin position="40"/>
        <end position="66"/>
    </location>
</feature>
<accession>A0ABP9UB50</accession>
<evidence type="ECO:0000313" key="2">
    <source>
        <dbReference type="EMBL" id="GAA5342141.1"/>
    </source>
</evidence>
<sequence>MGTVLFLEVERLRCDSCGVGGEVCEPEPIEFEEALVHGGPVSGRELEHTGEISLPDKTEDDAQVLR</sequence>
<evidence type="ECO:0000313" key="3">
    <source>
        <dbReference type="Proteomes" id="UP001498935"/>
    </source>
</evidence>
<dbReference type="EMBL" id="BAABNP010000018">
    <property type="protein sequence ID" value="GAA5342141.1"/>
    <property type="molecule type" value="Genomic_DNA"/>
</dbReference>
<keyword evidence="3" id="KW-1185">Reference proteome</keyword>
<organism evidence="2 3">
    <name type="scientific">Brevibacterium ammoniilyticum</name>
    <dbReference type="NCBI Taxonomy" id="1046555"/>
    <lineage>
        <taxon>Bacteria</taxon>
        <taxon>Bacillati</taxon>
        <taxon>Actinomycetota</taxon>
        <taxon>Actinomycetes</taxon>
        <taxon>Micrococcales</taxon>
        <taxon>Brevibacteriaceae</taxon>
        <taxon>Brevibacterium</taxon>
    </lineage>
</organism>
<gene>
    <name evidence="2" type="ORF">KACC15558_31820</name>
</gene>
<evidence type="ECO:0000256" key="1">
    <source>
        <dbReference type="SAM" id="MobiDB-lite"/>
    </source>
</evidence>
<evidence type="ECO:0008006" key="4">
    <source>
        <dbReference type="Google" id="ProtNLM"/>
    </source>
</evidence>
<reference evidence="2 3" key="1">
    <citation type="submission" date="2024-02" db="EMBL/GenBank/DDBJ databases">
        <title>Characterization of antibiotic resistant novel bacterial strains and their environmental applications.</title>
        <authorList>
            <person name="Manzoor S."/>
            <person name="Abbas S."/>
            <person name="Arshad M."/>
            <person name="Li W.J."/>
            <person name="Ahmed I."/>
        </authorList>
    </citation>
    <scope>NUCLEOTIDE SEQUENCE [LARGE SCALE GENOMIC DNA]</scope>
    <source>
        <strain evidence="2 3">KACC 15558</strain>
    </source>
</reference>